<dbReference type="PANTHER" id="PTHR15615">
    <property type="match status" value="1"/>
</dbReference>
<dbReference type="STRING" id="1314790.A0A1Y1Z4M6"/>
<name>A0A1Y1Z4M6_9FUNG</name>
<dbReference type="OrthoDB" id="244495at2759"/>
<dbReference type="InterPro" id="IPR036915">
    <property type="entry name" value="Cyclin-like_sf"/>
</dbReference>
<keyword evidence="2" id="KW-1185">Reference proteome</keyword>
<dbReference type="AlphaFoldDB" id="A0A1Y1Z4M6"/>
<dbReference type="PANTHER" id="PTHR15615:SF27">
    <property type="entry name" value="PHO85 CYCLIN CLG1"/>
    <property type="match status" value="1"/>
</dbReference>
<proteinExistence type="predicted"/>
<dbReference type="GO" id="GO:0019901">
    <property type="term" value="F:protein kinase binding"/>
    <property type="evidence" value="ECO:0007669"/>
    <property type="project" value="InterPro"/>
</dbReference>
<evidence type="ECO:0000313" key="2">
    <source>
        <dbReference type="Proteomes" id="UP000193498"/>
    </source>
</evidence>
<reference evidence="1 2" key="1">
    <citation type="submission" date="2016-07" db="EMBL/GenBank/DDBJ databases">
        <title>Pervasive Adenine N6-methylation of Active Genes in Fungi.</title>
        <authorList>
            <consortium name="DOE Joint Genome Institute"/>
            <person name="Mondo S.J."/>
            <person name="Dannebaum R.O."/>
            <person name="Kuo R.C."/>
            <person name="Labutti K."/>
            <person name="Haridas S."/>
            <person name="Kuo A."/>
            <person name="Salamov A."/>
            <person name="Ahrendt S.R."/>
            <person name="Lipzen A."/>
            <person name="Sullivan W."/>
            <person name="Andreopoulos W.B."/>
            <person name="Clum A."/>
            <person name="Lindquist E."/>
            <person name="Daum C."/>
            <person name="Ramamoorthy G.K."/>
            <person name="Gryganskyi A."/>
            <person name="Culley D."/>
            <person name="Magnuson J.K."/>
            <person name="James T.Y."/>
            <person name="O'Malley M.A."/>
            <person name="Stajich J.E."/>
            <person name="Spatafora J.W."/>
            <person name="Visel A."/>
            <person name="Grigoriev I.V."/>
        </authorList>
    </citation>
    <scope>NUCLEOTIDE SEQUENCE [LARGE SCALE GENOMIC DNA]</scope>
    <source>
        <strain evidence="1 2">CBS 931.73</strain>
    </source>
</reference>
<dbReference type="GO" id="GO:0005634">
    <property type="term" value="C:nucleus"/>
    <property type="evidence" value="ECO:0007669"/>
    <property type="project" value="TreeGrafter"/>
</dbReference>
<accession>A0A1Y1Z4M6</accession>
<dbReference type="Pfam" id="PF08613">
    <property type="entry name" value="Cyclin"/>
    <property type="match status" value="1"/>
</dbReference>
<dbReference type="EMBL" id="MCFE01000027">
    <property type="protein sequence ID" value="ORY05228.1"/>
    <property type="molecule type" value="Genomic_DNA"/>
</dbReference>
<evidence type="ECO:0008006" key="3">
    <source>
        <dbReference type="Google" id="ProtNLM"/>
    </source>
</evidence>
<evidence type="ECO:0000313" key="1">
    <source>
        <dbReference type="EMBL" id="ORY05228.1"/>
    </source>
</evidence>
<dbReference type="SUPFAM" id="SSF47954">
    <property type="entry name" value="Cyclin-like"/>
    <property type="match status" value="1"/>
</dbReference>
<comment type="caution">
    <text evidence="1">The sequence shown here is derived from an EMBL/GenBank/DDBJ whole genome shotgun (WGS) entry which is preliminary data.</text>
</comment>
<dbReference type="Proteomes" id="UP000193498">
    <property type="component" value="Unassembled WGS sequence"/>
</dbReference>
<organism evidence="1 2">
    <name type="scientific">Basidiobolus meristosporus CBS 931.73</name>
    <dbReference type="NCBI Taxonomy" id="1314790"/>
    <lineage>
        <taxon>Eukaryota</taxon>
        <taxon>Fungi</taxon>
        <taxon>Fungi incertae sedis</taxon>
        <taxon>Zoopagomycota</taxon>
        <taxon>Entomophthoromycotina</taxon>
        <taxon>Basidiobolomycetes</taxon>
        <taxon>Basidiobolales</taxon>
        <taxon>Basidiobolaceae</taxon>
        <taxon>Basidiobolus</taxon>
    </lineage>
</organism>
<dbReference type="Gene3D" id="1.10.472.10">
    <property type="entry name" value="Cyclin-like"/>
    <property type="match status" value="1"/>
</dbReference>
<dbReference type="CDD" id="cd20557">
    <property type="entry name" value="CYCLIN_ScPCL1-like"/>
    <property type="match status" value="1"/>
</dbReference>
<gene>
    <name evidence="1" type="ORF">K493DRAFT_311057</name>
</gene>
<dbReference type="GO" id="GO:0016538">
    <property type="term" value="F:cyclin-dependent protein serine/threonine kinase regulator activity"/>
    <property type="evidence" value="ECO:0007669"/>
    <property type="project" value="TreeGrafter"/>
</dbReference>
<dbReference type="InterPro" id="IPR013922">
    <property type="entry name" value="Cyclin_PHO80-like"/>
</dbReference>
<dbReference type="GO" id="GO:0000307">
    <property type="term" value="C:cyclin-dependent protein kinase holoenzyme complex"/>
    <property type="evidence" value="ECO:0007669"/>
    <property type="project" value="TreeGrafter"/>
</dbReference>
<dbReference type="InParanoid" id="A0A1Y1Z4M6"/>
<sequence>MTDYQVLLDSFLSHYEPDATEVSGEADDVSLACFVADTVFHLCHDIPFEFNPSGNSFTSFCSHILSTMNISPSAILVALEYIQRLKANCPTKVNGPDTEYAILVVALMLAHKFQDDNTYSNQSWAVISKLPLAHINMVEVEFLASLDFNLFVSELEYIEWLNCLEQYLNQYESFALQDSFPYHDMDVEDEYLYDAPELYTNEMDLFAYSAPPSPDVDLMNGSYYSQAVGICR</sequence>
<protein>
    <recommendedName>
        <fullName evidence="3">Cyclin N-terminal domain-containing protein</fullName>
    </recommendedName>
</protein>